<organism evidence="3 5">
    <name type="scientific">Dracunculus medinensis</name>
    <name type="common">Guinea worm</name>
    <dbReference type="NCBI Taxonomy" id="318479"/>
    <lineage>
        <taxon>Eukaryota</taxon>
        <taxon>Metazoa</taxon>
        <taxon>Ecdysozoa</taxon>
        <taxon>Nematoda</taxon>
        <taxon>Chromadorea</taxon>
        <taxon>Rhabditida</taxon>
        <taxon>Spirurina</taxon>
        <taxon>Dracunculoidea</taxon>
        <taxon>Dracunculidae</taxon>
        <taxon>Dracunculus</taxon>
    </lineage>
</organism>
<evidence type="ECO:0000259" key="1">
    <source>
        <dbReference type="Pfam" id="PF08719"/>
    </source>
</evidence>
<dbReference type="AlphaFoldDB" id="A0A0N4UI13"/>
<dbReference type="InterPro" id="IPR012816">
    <property type="entry name" value="NADAR"/>
</dbReference>
<dbReference type="WBParaSite" id="DME_0000722501-mRNA-1">
    <property type="protein sequence ID" value="DME_0000722501-mRNA-1"/>
    <property type="gene ID" value="DME_0000722501"/>
</dbReference>
<reference evidence="5" key="1">
    <citation type="submission" date="2017-02" db="UniProtKB">
        <authorList>
            <consortium name="WormBaseParasite"/>
        </authorList>
    </citation>
    <scope>IDENTIFICATION</scope>
</reference>
<feature type="domain" description="NADAR" evidence="1">
    <location>
        <begin position="23"/>
        <end position="171"/>
    </location>
</feature>
<reference evidence="2 4" key="2">
    <citation type="submission" date="2018-11" db="EMBL/GenBank/DDBJ databases">
        <authorList>
            <consortium name="Pathogen Informatics"/>
        </authorList>
    </citation>
    <scope>NUCLEOTIDE SEQUENCE [LARGE SCALE GENOMIC DNA]</scope>
</reference>
<dbReference type="Gene3D" id="1.10.357.40">
    <property type="entry name" value="YbiA-like"/>
    <property type="match status" value="1"/>
</dbReference>
<sequence>MRTNTFIVSAENGLRLTLFYSIQSPFSNFHPCHFLLTEQDVNGVEQTLGFNCTEQYYMYCKALSCGDMEAAEKIMKEKKANKIKSIAKALKNFDTKKEDVMRRGLWAKYTQNDRLRHDLFYTQGTRLVECSPTDVYWGIGLDIKNHLALCPSKWRGKNRLGEILTEIRDQLVTRPEYEAQVFQLRTERFVSKKFIQY</sequence>
<dbReference type="InterPro" id="IPR037238">
    <property type="entry name" value="YbiA-like_sf"/>
</dbReference>
<dbReference type="EMBL" id="UYYG01001195">
    <property type="protein sequence ID" value="VDN59920.1"/>
    <property type="molecule type" value="Genomic_DNA"/>
</dbReference>
<gene>
    <name evidence="2" type="ORF">DME_LOCUS9893</name>
</gene>
<dbReference type="Proteomes" id="UP000274756">
    <property type="component" value="Unassembled WGS sequence"/>
</dbReference>
<evidence type="ECO:0000313" key="5">
    <source>
        <dbReference type="WBParaSite" id="DME_0000722501-mRNA-1"/>
    </source>
</evidence>
<dbReference type="NCBIfam" id="TIGR02464">
    <property type="entry name" value="ribofla_fusion"/>
    <property type="match status" value="1"/>
</dbReference>
<evidence type="ECO:0000313" key="2">
    <source>
        <dbReference type="EMBL" id="VDN59920.1"/>
    </source>
</evidence>
<dbReference type="CDD" id="cd15457">
    <property type="entry name" value="NADAR"/>
    <property type="match status" value="1"/>
</dbReference>
<proteinExistence type="predicted"/>
<evidence type="ECO:0000313" key="4">
    <source>
        <dbReference type="Proteomes" id="UP000274756"/>
    </source>
</evidence>
<accession>A0A0N4UI13</accession>
<dbReference type="Pfam" id="PF08719">
    <property type="entry name" value="NADAR"/>
    <property type="match status" value="1"/>
</dbReference>
<evidence type="ECO:0000313" key="3">
    <source>
        <dbReference type="Proteomes" id="UP000038040"/>
    </source>
</evidence>
<protein>
    <submittedName>
        <fullName evidence="5">DUF1768 domain-containing protein</fullName>
    </submittedName>
</protein>
<dbReference type="OrthoDB" id="206452at2759"/>
<dbReference type="Proteomes" id="UP000038040">
    <property type="component" value="Unplaced"/>
</dbReference>
<dbReference type="SUPFAM" id="SSF143990">
    <property type="entry name" value="YbiA-like"/>
    <property type="match status" value="1"/>
</dbReference>
<dbReference type="STRING" id="318479.A0A0N4UI13"/>
<name>A0A0N4UI13_DRAME</name>
<keyword evidence="4" id="KW-1185">Reference proteome</keyword>